<evidence type="ECO:0000313" key="4">
    <source>
        <dbReference type="Proteomes" id="UP000886803"/>
    </source>
</evidence>
<feature type="domain" description="Putative zinc-finger" evidence="2">
    <location>
        <begin position="5"/>
        <end position="39"/>
    </location>
</feature>
<reference evidence="3" key="1">
    <citation type="journal article" date="2021" name="PeerJ">
        <title>Extensive microbial diversity within the chicken gut microbiome revealed by metagenomics and culture.</title>
        <authorList>
            <person name="Gilroy R."/>
            <person name="Ravi A."/>
            <person name="Getino M."/>
            <person name="Pursley I."/>
            <person name="Horton D.L."/>
            <person name="Alikhan N.F."/>
            <person name="Baker D."/>
            <person name="Gharbi K."/>
            <person name="Hall N."/>
            <person name="Watson M."/>
            <person name="Adriaenssens E.M."/>
            <person name="Foster-Nyarko E."/>
            <person name="Jarju S."/>
            <person name="Secka A."/>
            <person name="Antonio M."/>
            <person name="Oren A."/>
            <person name="Chaudhuri R.R."/>
            <person name="La Ragione R."/>
            <person name="Hildebrand F."/>
            <person name="Pallen M.J."/>
        </authorList>
    </citation>
    <scope>NUCLEOTIDE SEQUENCE</scope>
    <source>
        <strain evidence="3">ChiBcec8-13705</strain>
    </source>
</reference>
<dbReference type="Proteomes" id="UP000886803">
    <property type="component" value="Unassembled WGS sequence"/>
</dbReference>
<evidence type="ECO:0000256" key="1">
    <source>
        <dbReference type="SAM" id="Phobius"/>
    </source>
</evidence>
<keyword evidence="1" id="KW-0472">Membrane</keyword>
<protein>
    <submittedName>
        <fullName evidence="3">Zf-HC2 domain-containing protein</fullName>
    </submittedName>
</protein>
<organism evidence="3 4">
    <name type="scientific">Candidatus Gemmiger avicola</name>
    <dbReference type="NCBI Taxonomy" id="2838605"/>
    <lineage>
        <taxon>Bacteria</taxon>
        <taxon>Bacillati</taxon>
        <taxon>Bacillota</taxon>
        <taxon>Clostridia</taxon>
        <taxon>Eubacteriales</taxon>
        <taxon>Gemmiger</taxon>
    </lineage>
</organism>
<dbReference type="Pfam" id="PF13490">
    <property type="entry name" value="zf-HC2"/>
    <property type="match status" value="1"/>
</dbReference>
<dbReference type="InterPro" id="IPR027383">
    <property type="entry name" value="Znf_put"/>
</dbReference>
<keyword evidence="1" id="KW-0812">Transmembrane</keyword>
<proteinExistence type="predicted"/>
<dbReference type="EMBL" id="DWYG01000023">
    <property type="protein sequence ID" value="HJB41289.1"/>
    <property type="molecule type" value="Genomic_DNA"/>
</dbReference>
<name>A0A9D2M5N8_9FIRM</name>
<feature type="transmembrane region" description="Helical" evidence="1">
    <location>
        <begin position="77"/>
        <end position="101"/>
    </location>
</feature>
<sequence length="200" mass="21454">MKQECSIVQDLLPLYVENMVNADTAAFIRAHIETCPGCAAALAAMQGDKEAETAEARRRESDAQVIAAMRKKVARRVFRSVAAVAAAAAIVCGAVLAYVGVGRPATTADVSLSATTENGDGLIVLEVPAGKSLAFDSKTEDIRDEAGEVCGQRTTLYNLECHNSFSREATTLDWRVPLDEEYWEVVVELEDGTLRASTGE</sequence>
<evidence type="ECO:0000313" key="3">
    <source>
        <dbReference type="EMBL" id="HJB41289.1"/>
    </source>
</evidence>
<reference evidence="3" key="2">
    <citation type="submission" date="2021-04" db="EMBL/GenBank/DDBJ databases">
        <authorList>
            <person name="Gilroy R."/>
        </authorList>
    </citation>
    <scope>NUCLEOTIDE SEQUENCE</scope>
    <source>
        <strain evidence="3">ChiBcec8-13705</strain>
    </source>
</reference>
<gene>
    <name evidence="3" type="ORF">H9945_02200</name>
</gene>
<dbReference type="AlphaFoldDB" id="A0A9D2M5N8"/>
<evidence type="ECO:0000259" key="2">
    <source>
        <dbReference type="Pfam" id="PF13490"/>
    </source>
</evidence>
<comment type="caution">
    <text evidence="3">The sequence shown here is derived from an EMBL/GenBank/DDBJ whole genome shotgun (WGS) entry which is preliminary data.</text>
</comment>
<accession>A0A9D2M5N8</accession>
<keyword evidence="1" id="KW-1133">Transmembrane helix</keyword>